<evidence type="ECO:0000313" key="3">
    <source>
        <dbReference type="EMBL" id="GIY27439.1"/>
    </source>
</evidence>
<evidence type="ECO:0000313" key="4">
    <source>
        <dbReference type="Proteomes" id="UP001054837"/>
    </source>
</evidence>
<organism evidence="3 4">
    <name type="scientific">Caerostris darwini</name>
    <dbReference type="NCBI Taxonomy" id="1538125"/>
    <lineage>
        <taxon>Eukaryota</taxon>
        <taxon>Metazoa</taxon>
        <taxon>Ecdysozoa</taxon>
        <taxon>Arthropoda</taxon>
        <taxon>Chelicerata</taxon>
        <taxon>Arachnida</taxon>
        <taxon>Araneae</taxon>
        <taxon>Araneomorphae</taxon>
        <taxon>Entelegynae</taxon>
        <taxon>Araneoidea</taxon>
        <taxon>Araneidae</taxon>
        <taxon>Caerostris</taxon>
    </lineage>
</organism>
<gene>
    <name evidence="3" type="ORF">CDAR_453551</name>
    <name evidence="2" type="ORF">CDAR_500031</name>
</gene>
<dbReference type="AlphaFoldDB" id="A0AAV4S0F1"/>
<sequence>MDSKYADYSFSQFSLQSFSNGALNVKSLFNDLNWISLSIQFTFGEENDKEMIRPFLEDLRNSKYIPYNISFLLNSPAFSSHHSKLMNSNQQPNPDEHPSTIKGRQTILIKLPHSTQQTISANSITFRRPQD</sequence>
<dbReference type="EMBL" id="BPLQ01001518">
    <property type="protein sequence ID" value="GIX82447.1"/>
    <property type="molecule type" value="Genomic_DNA"/>
</dbReference>
<dbReference type="Proteomes" id="UP001054837">
    <property type="component" value="Unassembled WGS sequence"/>
</dbReference>
<accession>A0AAV4S0F1</accession>
<dbReference type="EMBL" id="BPLQ01007053">
    <property type="protein sequence ID" value="GIY27439.1"/>
    <property type="molecule type" value="Genomic_DNA"/>
</dbReference>
<evidence type="ECO:0000256" key="1">
    <source>
        <dbReference type="SAM" id="MobiDB-lite"/>
    </source>
</evidence>
<reference evidence="3 4" key="1">
    <citation type="submission" date="2021-06" db="EMBL/GenBank/DDBJ databases">
        <title>Caerostris darwini draft genome.</title>
        <authorList>
            <person name="Kono N."/>
            <person name="Arakawa K."/>
        </authorList>
    </citation>
    <scope>NUCLEOTIDE SEQUENCE [LARGE SCALE GENOMIC DNA]</scope>
</reference>
<evidence type="ECO:0000313" key="2">
    <source>
        <dbReference type="EMBL" id="GIX82447.1"/>
    </source>
</evidence>
<protein>
    <submittedName>
        <fullName evidence="3">Uncharacterized protein</fullName>
    </submittedName>
</protein>
<keyword evidence="4" id="KW-1185">Reference proteome</keyword>
<proteinExistence type="predicted"/>
<feature type="region of interest" description="Disordered" evidence="1">
    <location>
        <begin position="82"/>
        <end position="104"/>
    </location>
</feature>
<comment type="caution">
    <text evidence="3">The sequence shown here is derived from an EMBL/GenBank/DDBJ whole genome shotgun (WGS) entry which is preliminary data.</text>
</comment>
<name>A0AAV4S0F1_9ARAC</name>
<feature type="compositionally biased region" description="Polar residues" evidence="1">
    <location>
        <begin position="82"/>
        <end position="93"/>
    </location>
</feature>